<evidence type="ECO:0000313" key="5">
    <source>
        <dbReference type="Proteomes" id="UP000266723"/>
    </source>
</evidence>
<dbReference type="InterPro" id="IPR012677">
    <property type="entry name" value="Nucleotide-bd_a/b_plait_sf"/>
</dbReference>
<dbReference type="Gene3D" id="3.80.10.10">
    <property type="entry name" value="Ribonuclease Inhibitor"/>
    <property type="match status" value="1"/>
</dbReference>
<accession>A0ABQ7EN76</accession>
<feature type="compositionally biased region" description="Acidic residues" evidence="2">
    <location>
        <begin position="552"/>
        <end position="564"/>
    </location>
</feature>
<name>A0ABQ7EN76_BRACR</name>
<dbReference type="PROSITE" id="PS50102">
    <property type="entry name" value="RRM"/>
    <property type="match status" value="1"/>
</dbReference>
<reference evidence="4 5" key="1">
    <citation type="journal article" date="2020" name="BMC Genomics">
        <title>Intraspecific diversification of the crop wild relative Brassica cretica Lam. using demographic model selection.</title>
        <authorList>
            <person name="Kioukis A."/>
            <person name="Michalopoulou V.A."/>
            <person name="Briers L."/>
            <person name="Pirintsos S."/>
            <person name="Studholme D.J."/>
            <person name="Pavlidis P."/>
            <person name="Sarris P.F."/>
        </authorList>
    </citation>
    <scope>NUCLEOTIDE SEQUENCE [LARGE SCALE GENOMIC DNA]</scope>
    <source>
        <strain evidence="5">cv. PFS-1207/04</strain>
    </source>
</reference>
<dbReference type="InterPro" id="IPR035979">
    <property type="entry name" value="RBD_domain_sf"/>
</dbReference>
<protein>
    <recommendedName>
        <fullName evidence="3">RRM domain-containing protein</fullName>
    </recommendedName>
</protein>
<evidence type="ECO:0000313" key="4">
    <source>
        <dbReference type="EMBL" id="KAF3605183.1"/>
    </source>
</evidence>
<dbReference type="SMART" id="SM00360">
    <property type="entry name" value="RRM"/>
    <property type="match status" value="1"/>
</dbReference>
<dbReference type="EMBL" id="QGKV02000297">
    <property type="protein sequence ID" value="KAF3605183.1"/>
    <property type="molecule type" value="Genomic_DNA"/>
</dbReference>
<feature type="domain" description="RRM" evidence="3">
    <location>
        <begin position="194"/>
        <end position="259"/>
    </location>
</feature>
<feature type="region of interest" description="Disordered" evidence="2">
    <location>
        <begin position="540"/>
        <end position="576"/>
    </location>
</feature>
<organism evidence="4 5">
    <name type="scientific">Brassica cretica</name>
    <name type="common">Mustard</name>
    <dbReference type="NCBI Taxonomy" id="69181"/>
    <lineage>
        <taxon>Eukaryota</taxon>
        <taxon>Viridiplantae</taxon>
        <taxon>Streptophyta</taxon>
        <taxon>Embryophyta</taxon>
        <taxon>Tracheophyta</taxon>
        <taxon>Spermatophyta</taxon>
        <taxon>Magnoliopsida</taxon>
        <taxon>eudicotyledons</taxon>
        <taxon>Gunneridae</taxon>
        <taxon>Pentapetalae</taxon>
        <taxon>rosids</taxon>
        <taxon>malvids</taxon>
        <taxon>Brassicales</taxon>
        <taxon>Brassicaceae</taxon>
        <taxon>Brassiceae</taxon>
        <taxon>Brassica</taxon>
    </lineage>
</organism>
<dbReference type="Pfam" id="PF00076">
    <property type="entry name" value="RRM_1"/>
    <property type="match status" value="1"/>
</dbReference>
<dbReference type="Proteomes" id="UP000266723">
    <property type="component" value="Unassembled WGS sequence"/>
</dbReference>
<proteinExistence type="predicted"/>
<dbReference type="InterPro" id="IPR040256">
    <property type="entry name" value="At4g02000-like"/>
</dbReference>
<dbReference type="Gene3D" id="3.30.70.330">
    <property type="match status" value="1"/>
</dbReference>
<dbReference type="SUPFAM" id="SSF54928">
    <property type="entry name" value="RNA-binding domain, RBD"/>
    <property type="match status" value="1"/>
</dbReference>
<keyword evidence="1" id="KW-0694">RNA-binding</keyword>
<dbReference type="PANTHER" id="PTHR31286">
    <property type="entry name" value="GLYCINE-RICH CELL WALL STRUCTURAL PROTEIN 1.8-LIKE"/>
    <property type="match status" value="1"/>
</dbReference>
<sequence>MADKLACGARNLSSVMVYVDSVLPRWLTVFTLYDCQELKRVPPLPWKLEKVNQENCFSFESISDLSKLQILDDFNLTNCEKVDDVPGLEHLKALKRLYMSGCNSRFSVAVKKRLSKASFKIMVNLSLPGNRIPDCSKIFTRVPYFAAQPCLVIRPQKLNHRRKLEDDLETKPMILTKHKLRKHNLNSGGCLKKKTLLVGRLPIDTGIADIIDFFKDVGQVVRVQLIVHPGFRTTKRCGFVKLASSNETEKIINLHGPQIFAQIFPSYRPPGPNPSPVIGLPEISTIPVWLTLKNIPFQLYSIKGIDWIASGIGELMLTSKPWFDPTLVGEAKILVEVKLDKPFPVKVALEDESGSISMVDIMYSWLPSKCSTCGHIGHKASYCLGISNSVPAAKTYPNIPTSDPPATQDHAAPIGSITTSADTAIATATDVSAKTCIMESSSAPATPVVGSLFEESVSAGVSVVASVTTSAPPVFVFTKNLPGVIETSHSSEKASISDEFNVASSLREVPMSDGISIGKHVQGDGKVLDKIVVGAYGSNSFPALESTGEDVLSPDDSEEDESLPAEDPLTVSGKNF</sequence>
<evidence type="ECO:0000256" key="1">
    <source>
        <dbReference type="PROSITE-ProRule" id="PRU00176"/>
    </source>
</evidence>
<dbReference type="PANTHER" id="PTHR31286:SF96">
    <property type="entry name" value="BNAC04G11410D PROTEIN"/>
    <property type="match status" value="1"/>
</dbReference>
<evidence type="ECO:0000256" key="2">
    <source>
        <dbReference type="SAM" id="MobiDB-lite"/>
    </source>
</evidence>
<dbReference type="InterPro" id="IPR032675">
    <property type="entry name" value="LRR_dom_sf"/>
</dbReference>
<dbReference type="InterPro" id="IPR000504">
    <property type="entry name" value="RRM_dom"/>
</dbReference>
<comment type="caution">
    <text evidence="4">The sequence shown here is derived from an EMBL/GenBank/DDBJ whole genome shotgun (WGS) entry which is preliminary data.</text>
</comment>
<keyword evidence="5" id="KW-1185">Reference proteome</keyword>
<dbReference type="SUPFAM" id="SSF52058">
    <property type="entry name" value="L domain-like"/>
    <property type="match status" value="1"/>
</dbReference>
<gene>
    <name evidence="4" type="ORF">DY000_02046389</name>
</gene>
<evidence type="ECO:0000259" key="3">
    <source>
        <dbReference type="PROSITE" id="PS50102"/>
    </source>
</evidence>